<gene>
    <name evidence="1" type="ORF">Sjap_016005</name>
</gene>
<evidence type="ECO:0000313" key="2">
    <source>
        <dbReference type="Proteomes" id="UP001417504"/>
    </source>
</evidence>
<proteinExistence type="predicted"/>
<accession>A0AAP0IKB1</accession>
<evidence type="ECO:0000313" key="1">
    <source>
        <dbReference type="EMBL" id="KAK9117058.1"/>
    </source>
</evidence>
<comment type="caution">
    <text evidence="1">The sequence shown here is derived from an EMBL/GenBank/DDBJ whole genome shotgun (WGS) entry which is preliminary data.</text>
</comment>
<dbReference type="AlphaFoldDB" id="A0AAP0IKB1"/>
<name>A0AAP0IKB1_9MAGN</name>
<keyword evidence="2" id="KW-1185">Reference proteome</keyword>
<organism evidence="1 2">
    <name type="scientific">Stephania japonica</name>
    <dbReference type="NCBI Taxonomy" id="461633"/>
    <lineage>
        <taxon>Eukaryota</taxon>
        <taxon>Viridiplantae</taxon>
        <taxon>Streptophyta</taxon>
        <taxon>Embryophyta</taxon>
        <taxon>Tracheophyta</taxon>
        <taxon>Spermatophyta</taxon>
        <taxon>Magnoliopsida</taxon>
        <taxon>Ranunculales</taxon>
        <taxon>Menispermaceae</taxon>
        <taxon>Menispermoideae</taxon>
        <taxon>Cissampelideae</taxon>
        <taxon>Stephania</taxon>
    </lineage>
</organism>
<protein>
    <submittedName>
        <fullName evidence="1">Uncharacterized protein</fullName>
    </submittedName>
</protein>
<sequence>MHCHTPFWNELLYYKNVREIVHAWQFNTILVSLTNMAVEHIPNNPQIVQYQACLNYSIWSDEFSTFSNYHLSFYSKSFGKLGCGCVILSGAPVCVNAMVTRVSSDEC</sequence>
<reference evidence="1 2" key="1">
    <citation type="submission" date="2024-01" db="EMBL/GenBank/DDBJ databases">
        <title>Genome assemblies of Stephania.</title>
        <authorList>
            <person name="Yang L."/>
        </authorList>
    </citation>
    <scope>NUCLEOTIDE SEQUENCE [LARGE SCALE GENOMIC DNA]</scope>
    <source>
        <strain evidence="1">QJT</strain>
        <tissue evidence="1">Leaf</tissue>
    </source>
</reference>
<dbReference type="EMBL" id="JBBNAE010000006">
    <property type="protein sequence ID" value="KAK9117058.1"/>
    <property type="molecule type" value="Genomic_DNA"/>
</dbReference>
<dbReference type="Proteomes" id="UP001417504">
    <property type="component" value="Unassembled WGS sequence"/>
</dbReference>